<keyword evidence="3 5" id="KW-1133">Transmembrane helix</keyword>
<dbReference type="InterPro" id="IPR050307">
    <property type="entry name" value="Sterol_Desaturase_Related"/>
</dbReference>
<dbReference type="PANTHER" id="PTHR11863">
    <property type="entry name" value="STEROL DESATURASE"/>
    <property type="match status" value="1"/>
</dbReference>
<evidence type="ECO:0000256" key="4">
    <source>
        <dbReference type="ARBA" id="ARBA00023136"/>
    </source>
</evidence>
<dbReference type="GO" id="GO:0008610">
    <property type="term" value="P:lipid biosynthetic process"/>
    <property type="evidence" value="ECO:0007669"/>
    <property type="project" value="InterPro"/>
</dbReference>
<dbReference type="Proteomes" id="UP000051643">
    <property type="component" value="Unassembled WGS sequence"/>
</dbReference>
<dbReference type="GO" id="GO:0016020">
    <property type="term" value="C:membrane"/>
    <property type="evidence" value="ECO:0007669"/>
    <property type="project" value="UniProtKB-SubCell"/>
</dbReference>
<protein>
    <submittedName>
        <fullName evidence="7">Sterol desaturase</fullName>
    </submittedName>
</protein>
<sequence length="253" mass="30401">MIFFEINNPGLFFVCVLIFFAAVFLRYLVSAGIFYWYYFRLKSEKFRNKRLSTRGFRKGQLKKEIYWSMWSSLIFGFFGALTYFLWQKGFTAIYLDLDKFGLWYLPVSFILLSLLHETYYYWVHRWMHNPKVFRKIHKVHHDSLVPSPWTAFSFHPWESLLEAVVVPLILLFLPVYPIVIGVYLIFMTLSSVINHLDIEIYPKVFMKSRLGKMFIGATHHHFHHAEFKTNFGLYFTFWDKLMNTESRSKISSE</sequence>
<dbReference type="AlphaFoldDB" id="A0A0Q9ZLW5"/>
<evidence type="ECO:0000259" key="6">
    <source>
        <dbReference type="Pfam" id="PF04116"/>
    </source>
</evidence>
<reference evidence="7" key="1">
    <citation type="submission" date="2015-10" db="EMBL/GenBank/DDBJ databases">
        <title>Draft genome sequence of Salegentibacter mishustinae KCTC 12263.</title>
        <authorList>
            <person name="Lin W."/>
            <person name="Zheng Q."/>
        </authorList>
    </citation>
    <scope>NUCLEOTIDE SEQUENCE [LARGE SCALE GENOMIC DNA]</scope>
    <source>
        <strain evidence="7">KCTC 12263</strain>
    </source>
</reference>
<dbReference type="GO" id="GO:0005506">
    <property type="term" value="F:iron ion binding"/>
    <property type="evidence" value="ECO:0007669"/>
    <property type="project" value="InterPro"/>
</dbReference>
<dbReference type="OrthoDB" id="9770329at2"/>
<accession>A0A0Q9ZLW5</accession>
<keyword evidence="4 5" id="KW-0472">Membrane</keyword>
<evidence type="ECO:0000313" key="7">
    <source>
        <dbReference type="EMBL" id="KRG30762.1"/>
    </source>
</evidence>
<dbReference type="STRING" id="270918.APR42_02555"/>
<comment type="caution">
    <text evidence="7">The sequence shown here is derived from an EMBL/GenBank/DDBJ whole genome shotgun (WGS) entry which is preliminary data.</text>
</comment>
<evidence type="ECO:0000256" key="2">
    <source>
        <dbReference type="ARBA" id="ARBA00022692"/>
    </source>
</evidence>
<evidence type="ECO:0000256" key="5">
    <source>
        <dbReference type="SAM" id="Phobius"/>
    </source>
</evidence>
<dbReference type="GO" id="GO:0016491">
    <property type="term" value="F:oxidoreductase activity"/>
    <property type="evidence" value="ECO:0007669"/>
    <property type="project" value="InterPro"/>
</dbReference>
<comment type="subcellular location">
    <subcellularLocation>
        <location evidence="1">Membrane</location>
    </subcellularLocation>
</comment>
<dbReference type="InterPro" id="IPR006694">
    <property type="entry name" value="Fatty_acid_hydroxylase"/>
</dbReference>
<evidence type="ECO:0000256" key="1">
    <source>
        <dbReference type="ARBA" id="ARBA00004370"/>
    </source>
</evidence>
<keyword evidence="2 5" id="KW-0812">Transmembrane</keyword>
<dbReference type="Pfam" id="PF04116">
    <property type="entry name" value="FA_hydroxylase"/>
    <property type="match status" value="1"/>
</dbReference>
<keyword evidence="8" id="KW-1185">Reference proteome</keyword>
<organism evidence="7 8">
    <name type="scientific">Salegentibacter mishustinae</name>
    <dbReference type="NCBI Taxonomy" id="270918"/>
    <lineage>
        <taxon>Bacteria</taxon>
        <taxon>Pseudomonadati</taxon>
        <taxon>Bacteroidota</taxon>
        <taxon>Flavobacteriia</taxon>
        <taxon>Flavobacteriales</taxon>
        <taxon>Flavobacteriaceae</taxon>
        <taxon>Salegentibacter</taxon>
    </lineage>
</organism>
<feature type="transmembrane region" description="Helical" evidence="5">
    <location>
        <begin position="65"/>
        <end position="86"/>
    </location>
</feature>
<feature type="domain" description="Fatty acid hydroxylase" evidence="6">
    <location>
        <begin position="109"/>
        <end position="244"/>
    </location>
</feature>
<feature type="transmembrane region" description="Helical" evidence="5">
    <location>
        <begin position="102"/>
        <end position="122"/>
    </location>
</feature>
<feature type="transmembrane region" description="Helical" evidence="5">
    <location>
        <begin position="164"/>
        <end position="186"/>
    </location>
</feature>
<dbReference type="RefSeq" id="WP_057480585.1">
    <property type="nucleotide sequence ID" value="NZ_BMWR01000002.1"/>
</dbReference>
<evidence type="ECO:0000313" key="8">
    <source>
        <dbReference type="Proteomes" id="UP000051643"/>
    </source>
</evidence>
<gene>
    <name evidence="7" type="ORF">APR42_02555</name>
</gene>
<proteinExistence type="predicted"/>
<name>A0A0Q9ZLW5_9FLAO</name>
<evidence type="ECO:0000256" key="3">
    <source>
        <dbReference type="ARBA" id="ARBA00022989"/>
    </source>
</evidence>
<feature type="transmembrane region" description="Helical" evidence="5">
    <location>
        <begin position="12"/>
        <end position="38"/>
    </location>
</feature>
<dbReference type="EMBL" id="LKTP01000001">
    <property type="protein sequence ID" value="KRG30762.1"/>
    <property type="molecule type" value="Genomic_DNA"/>
</dbReference>